<evidence type="ECO:0000256" key="2">
    <source>
        <dbReference type="ARBA" id="ARBA00005241"/>
    </source>
</evidence>
<keyword evidence="9" id="KW-0675">Receptor</keyword>
<dbReference type="OMA" id="EETEHEX"/>
<keyword evidence="5 7" id="KW-0472">Membrane</keyword>
<dbReference type="Pfam" id="PF12832">
    <property type="entry name" value="MFS_1_like"/>
    <property type="match status" value="1"/>
</dbReference>
<evidence type="ECO:0000256" key="4">
    <source>
        <dbReference type="ARBA" id="ARBA00022989"/>
    </source>
</evidence>
<feature type="transmembrane region" description="Helical" evidence="7">
    <location>
        <begin position="700"/>
        <end position="720"/>
    </location>
</feature>
<feature type="region of interest" description="Disordered" evidence="6">
    <location>
        <begin position="826"/>
        <end position="977"/>
    </location>
</feature>
<feature type="domain" description="Major facilitator superfamily associated" evidence="8">
    <location>
        <begin position="21"/>
        <end position="794"/>
    </location>
</feature>
<dbReference type="GO" id="GO:0016020">
    <property type="term" value="C:membrane"/>
    <property type="evidence" value="ECO:0007669"/>
    <property type="project" value="UniProtKB-SubCell"/>
</dbReference>
<feature type="transmembrane region" description="Helical" evidence="7">
    <location>
        <begin position="596"/>
        <end position="617"/>
    </location>
</feature>
<dbReference type="EMBL" id="GL451103">
    <property type="protein sequence ID" value="EFN80034.1"/>
    <property type="molecule type" value="Genomic_DNA"/>
</dbReference>
<feature type="compositionally biased region" description="Basic and acidic residues" evidence="6">
    <location>
        <begin position="878"/>
        <end position="898"/>
    </location>
</feature>
<evidence type="ECO:0000256" key="7">
    <source>
        <dbReference type="SAM" id="Phobius"/>
    </source>
</evidence>
<dbReference type="InterPro" id="IPR051717">
    <property type="entry name" value="MFS_MFSD6"/>
</dbReference>
<dbReference type="InterPro" id="IPR024989">
    <property type="entry name" value="MFS_assoc_dom"/>
</dbReference>
<dbReference type="SUPFAM" id="SSF103473">
    <property type="entry name" value="MFS general substrate transporter"/>
    <property type="match status" value="2"/>
</dbReference>
<evidence type="ECO:0000313" key="9">
    <source>
        <dbReference type="EMBL" id="EFN80034.1"/>
    </source>
</evidence>
<keyword evidence="3 7" id="KW-0812">Transmembrane</keyword>
<feature type="transmembrane region" description="Helical" evidence="7">
    <location>
        <begin position="637"/>
        <end position="662"/>
    </location>
</feature>
<feature type="transmembrane region" description="Helical" evidence="7">
    <location>
        <begin position="157"/>
        <end position="176"/>
    </location>
</feature>
<keyword evidence="4 7" id="KW-1133">Transmembrane helix</keyword>
<feature type="transmembrane region" description="Helical" evidence="7">
    <location>
        <begin position="792"/>
        <end position="810"/>
    </location>
</feature>
<dbReference type="CDD" id="cd17335">
    <property type="entry name" value="MFS_MFSD6"/>
    <property type="match status" value="1"/>
</dbReference>
<comment type="similarity">
    <text evidence="2">Belongs to the major facilitator superfamily. MFSD6 family.</text>
</comment>
<sequence>MLALKSFFGRISKDFRQKELMPLKLIFFVQASTLYVLYPYLTIHMRELGINVEETAIMSAITPLMAMVMPPLAGMLADRIGNFRAADLPMRVLYACLMNFFALRASGCNSRLYCDAHLSFWGVSRRQNGAPKVTCEPPDDFRVTLLAKAAFIGKKQFRTLLFACFFILGPLLFPNISERQNFGLLSQFSKWRQTAQASKYSVLSDQSRSFSSSVKSEILLAVFSAFGGLAALLLLLVPVGRVTVYFPERIVMDLGCLEAGGDGPLVYTMSQAHPCEAKLESEITVTVESCGFVCHVDADNETERDLILKSRIYTLRHYNVRTGANTTYKYTIAQNDLPTDVSQQDMKEHRRLKNNEFFKTSIRQVSKSSYFFPTDQLYQFSCIPPGHAGNDDNVATSCTLGQLTKPKSSGNRTVNYHLYKSKMKGLQLDEADRREKRQRFLADEVSWSGEDFRKLTCGVPDSADTRVVIDTRLGDHSVRGDPQDKRVLSTNECQKRCIVTVPRDAMCSNMSTEIEYNVSLTFWLYLVIRVFIGIIGGTTFAMFEGAVIAILREQEADYGLQRIYGSIGGMISSPLSGLLIDYASRDKGYTDFRPAFYLYAALKLASGFLMLLINLEFKAPATDVVRDVFIVLRNIETAALFLACFVLGTAWGYIESFLFWLIQDLGGSRSLMGITITVGGVAGIPLLALSGPIISKIGHANVLFIGFVFYAIRLCGYSLIYNPWHTLIFEALESVTASLSFTAAVTYAAKLSTTSTDSSIQGLLGGVYYGVGKGSGSLIGGYLMKAFGTRPTYQIFAVVTLLTGVMYLAFNLTYLKRRPQLEGNDIVKKKPKSTDVSQNSLEKKSNDISLEEKPQLKAAEEKGKDNSTENDGGVDNRGFLKEPRNEKSSTGSNERDSAQIEAIMNAKNIDKTERPPSRQHEDDSTRKSDATRARKEDSSARENSFVNPNFETDNSDQCEITVEPARIDDKRVDRPNS</sequence>
<feature type="transmembrane region" description="Helical" evidence="7">
    <location>
        <begin position="21"/>
        <end position="41"/>
    </location>
</feature>
<accession>E2BWD0</accession>
<feature type="transmembrane region" description="Helical" evidence="7">
    <location>
        <begin position="727"/>
        <end position="749"/>
    </location>
</feature>
<evidence type="ECO:0000256" key="3">
    <source>
        <dbReference type="ARBA" id="ARBA00022692"/>
    </source>
</evidence>
<organism evidence="10">
    <name type="scientific">Harpegnathos saltator</name>
    <name type="common">Jerdon's jumping ant</name>
    <dbReference type="NCBI Taxonomy" id="610380"/>
    <lineage>
        <taxon>Eukaryota</taxon>
        <taxon>Metazoa</taxon>
        <taxon>Ecdysozoa</taxon>
        <taxon>Arthropoda</taxon>
        <taxon>Hexapoda</taxon>
        <taxon>Insecta</taxon>
        <taxon>Pterygota</taxon>
        <taxon>Neoptera</taxon>
        <taxon>Endopterygota</taxon>
        <taxon>Hymenoptera</taxon>
        <taxon>Apocrita</taxon>
        <taxon>Aculeata</taxon>
        <taxon>Formicoidea</taxon>
        <taxon>Formicidae</taxon>
        <taxon>Ponerinae</taxon>
        <taxon>Ponerini</taxon>
        <taxon>Harpegnathos</taxon>
    </lineage>
</organism>
<evidence type="ECO:0000259" key="8">
    <source>
        <dbReference type="Pfam" id="PF12832"/>
    </source>
</evidence>
<gene>
    <name evidence="9" type="ORF">EAI_10733</name>
</gene>
<dbReference type="PANTHER" id="PTHR16172">
    <property type="entry name" value="MAJOR FACILITATOR SUPERFAMILY DOMAIN-CONTAINING PROTEIN 6-LIKE"/>
    <property type="match status" value="1"/>
</dbReference>
<reference evidence="9 10" key="1">
    <citation type="journal article" date="2010" name="Science">
        <title>Genomic comparison of the ants Camponotus floridanus and Harpegnathos saltator.</title>
        <authorList>
            <person name="Bonasio R."/>
            <person name="Zhang G."/>
            <person name="Ye C."/>
            <person name="Mutti N.S."/>
            <person name="Fang X."/>
            <person name="Qin N."/>
            <person name="Donahue G."/>
            <person name="Yang P."/>
            <person name="Li Q."/>
            <person name="Li C."/>
            <person name="Zhang P."/>
            <person name="Huang Z."/>
            <person name="Berger S.L."/>
            <person name="Reinberg D."/>
            <person name="Wang J."/>
            <person name="Liebig J."/>
        </authorList>
    </citation>
    <scope>NUCLEOTIDE SEQUENCE [LARGE SCALE GENOMIC DNA]</scope>
    <source>
        <strain evidence="9 10">R22 G/1</strain>
    </source>
</reference>
<evidence type="ECO:0000256" key="5">
    <source>
        <dbReference type="ARBA" id="ARBA00023136"/>
    </source>
</evidence>
<feature type="transmembrane region" description="Helical" evidence="7">
    <location>
        <begin position="674"/>
        <end position="694"/>
    </location>
</feature>
<keyword evidence="10" id="KW-1185">Reference proteome</keyword>
<evidence type="ECO:0000313" key="10">
    <source>
        <dbReference type="Proteomes" id="UP000008237"/>
    </source>
</evidence>
<dbReference type="PANTHER" id="PTHR16172:SF35">
    <property type="entry name" value="MAJOR FACILITATOR SUPERFAMILY (MFS) PROFILE DOMAIN-CONTAINING PROTEIN"/>
    <property type="match status" value="1"/>
</dbReference>
<feature type="transmembrane region" description="Helical" evidence="7">
    <location>
        <begin position="56"/>
        <end position="77"/>
    </location>
</feature>
<feature type="compositionally biased region" description="Basic and acidic residues" evidence="6">
    <location>
        <begin position="908"/>
        <end position="940"/>
    </location>
</feature>
<evidence type="ECO:0000256" key="6">
    <source>
        <dbReference type="SAM" id="MobiDB-lite"/>
    </source>
</evidence>
<dbReference type="InParanoid" id="E2BWD0"/>
<name>E2BWD0_HARSA</name>
<comment type="subcellular location">
    <subcellularLocation>
        <location evidence="1">Membrane</location>
        <topology evidence="1">Multi-pass membrane protein</topology>
    </subcellularLocation>
</comment>
<dbReference type="Gene3D" id="1.20.1250.20">
    <property type="entry name" value="MFS general substrate transporter like domains"/>
    <property type="match status" value="3"/>
</dbReference>
<proteinExistence type="inferred from homology"/>
<dbReference type="Proteomes" id="UP000008237">
    <property type="component" value="Unassembled WGS sequence"/>
</dbReference>
<protein>
    <submittedName>
        <fullName evidence="9">Macrophage MHC class I receptor 2-like protein</fullName>
    </submittedName>
</protein>
<feature type="compositionally biased region" description="Basic and acidic residues" evidence="6">
    <location>
        <begin position="841"/>
        <end position="867"/>
    </location>
</feature>
<dbReference type="OrthoDB" id="10061976at2759"/>
<feature type="transmembrane region" description="Helical" evidence="7">
    <location>
        <begin position="522"/>
        <end position="543"/>
    </location>
</feature>
<feature type="transmembrane region" description="Helical" evidence="7">
    <location>
        <begin position="218"/>
        <end position="239"/>
    </location>
</feature>
<dbReference type="AlphaFoldDB" id="E2BWD0"/>
<evidence type="ECO:0000256" key="1">
    <source>
        <dbReference type="ARBA" id="ARBA00004141"/>
    </source>
</evidence>
<dbReference type="FunCoup" id="E2BWD0">
    <property type="interactions" value="22"/>
</dbReference>
<feature type="compositionally biased region" description="Polar residues" evidence="6">
    <location>
        <begin position="941"/>
        <end position="958"/>
    </location>
</feature>
<dbReference type="InterPro" id="IPR036259">
    <property type="entry name" value="MFS_trans_sf"/>
</dbReference>
<feature type="compositionally biased region" description="Basic and acidic residues" evidence="6">
    <location>
        <begin position="965"/>
        <end position="977"/>
    </location>
</feature>